<dbReference type="GO" id="GO:0016829">
    <property type="term" value="F:lyase activity"/>
    <property type="evidence" value="ECO:0007669"/>
    <property type="project" value="InterPro"/>
</dbReference>
<name>A0AAW8DU85_9BURK</name>
<gene>
    <name evidence="2" type="ORF">J2W25_002035</name>
</gene>
<dbReference type="EMBL" id="JAUSRR010000003">
    <property type="protein sequence ID" value="MDP9923014.1"/>
    <property type="molecule type" value="Genomic_DNA"/>
</dbReference>
<organism evidence="2 3">
    <name type="scientific">Variovorax boronicumulans</name>
    <dbReference type="NCBI Taxonomy" id="436515"/>
    <lineage>
        <taxon>Bacteria</taxon>
        <taxon>Pseudomonadati</taxon>
        <taxon>Pseudomonadota</taxon>
        <taxon>Betaproteobacteria</taxon>
        <taxon>Burkholderiales</taxon>
        <taxon>Comamonadaceae</taxon>
        <taxon>Variovorax</taxon>
    </lineage>
</organism>
<dbReference type="PANTHER" id="PTHR16943:SF8">
    <property type="entry name" value="2-METHYLCITRATE DEHYDRATASE"/>
    <property type="match status" value="1"/>
</dbReference>
<dbReference type="InterPro" id="IPR036148">
    <property type="entry name" value="MmgE/PrpD_sf"/>
</dbReference>
<dbReference type="Gene3D" id="3.30.1330.120">
    <property type="entry name" value="2-methylcitrate dehydratase PrpD"/>
    <property type="match status" value="1"/>
</dbReference>
<evidence type="ECO:0000259" key="1">
    <source>
        <dbReference type="Pfam" id="PF19305"/>
    </source>
</evidence>
<dbReference type="Proteomes" id="UP001244295">
    <property type="component" value="Unassembled WGS sequence"/>
</dbReference>
<dbReference type="AlphaFoldDB" id="A0AAW8DU85"/>
<evidence type="ECO:0000313" key="2">
    <source>
        <dbReference type="EMBL" id="MDP9923014.1"/>
    </source>
</evidence>
<protein>
    <submittedName>
        <fullName evidence="2">2-methylcitrate dehydratase PrpD</fullName>
    </submittedName>
</protein>
<dbReference type="SUPFAM" id="SSF103378">
    <property type="entry name" value="2-methylcitrate dehydratase PrpD"/>
    <property type="match status" value="1"/>
</dbReference>
<dbReference type="InterPro" id="IPR005656">
    <property type="entry name" value="MmgE_PrpD"/>
</dbReference>
<dbReference type="Pfam" id="PF19305">
    <property type="entry name" value="MmgE_PrpD_C"/>
    <property type="match status" value="1"/>
</dbReference>
<comment type="caution">
    <text evidence="2">The sequence shown here is derived from an EMBL/GenBank/DDBJ whole genome shotgun (WGS) entry which is preliminary data.</text>
</comment>
<dbReference type="RefSeq" id="WP_370869592.1">
    <property type="nucleotide sequence ID" value="NZ_JAUSRR010000003.1"/>
</dbReference>
<dbReference type="PANTHER" id="PTHR16943">
    <property type="entry name" value="2-METHYLCITRATE DEHYDRATASE-RELATED"/>
    <property type="match status" value="1"/>
</dbReference>
<sequence length="125" mass="13846">MHRGPGRCQPALGIACYDRSATANEARFSLHYVVATALTHGSVRLAAYEPAQLDDVRTRELMTRIDVRVDPAIDAAFPGRRAARVEITTHDGVKLVHLQPDRSGDPELPLSDAELDSKFLELRDR</sequence>
<feature type="domain" description="MmgE/PrpD C-terminal" evidence="1">
    <location>
        <begin position="11"/>
        <end position="122"/>
    </location>
</feature>
<dbReference type="InterPro" id="IPR045337">
    <property type="entry name" value="MmgE_PrpD_C"/>
</dbReference>
<proteinExistence type="predicted"/>
<reference evidence="2" key="1">
    <citation type="submission" date="2023-07" db="EMBL/GenBank/DDBJ databases">
        <title>Sorghum-associated microbial communities from plants grown in Nebraska, USA.</title>
        <authorList>
            <person name="Schachtman D."/>
        </authorList>
    </citation>
    <scope>NUCLEOTIDE SEQUENCE</scope>
    <source>
        <strain evidence="2">DS2795</strain>
    </source>
</reference>
<evidence type="ECO:0000313" key="3">
    <source>
        <dbReference type="Proteomes" id="UP001244295"/>
    </source>
</evidence>
<accession>A0AAW8DU85</accession>
<dbReference type="InterPro" id="IPR042188">
    <property type="entry name" value="MmgE/PrpD_sf_2"/>
</dbReference>